<dbReference type="STRING" id="52586.A0A0B1P909"/>
<dbReference type="GO" id="GO:0006364">
    <property type="term" value="P:rRNA processing"/>
    <property type="evidence" value="ECO:0007669"/>
    <property type="project" value="TreeGrafter"/>
</dbReference>
<evidence type="ECO:0000313" key="7">
    <source>
        <dbReference type="EMBL" id="KHJ33441.1"/>
    </source>
</evidence>
<evidence type="ECO:0000256" key="3">
    <source>
        <dbReference type="ARBA" id="ARBA00021502"/>
    </source>
</evidence>
<dbReference type="PANTHER" id="PTHR34105">
    <property type="entry name" value="PROLINE-, GLUTAMIC ACID- AND LEUCINE-RICH PROTEIN 1"/>
    <property type="match status" value="1"/>
</dbReference>
<evidence type="ECO:0000256" key="4">
    <source>
        <dbReference type="ARBA" id="ARBA00023242"/>
    </source>
</evidence>
<protein>
    <recommendedName>
        <fullName evidence="3">Pre-rRNA-processing protein RIX1</fullName>
    </recommendedName>
</protein>
<dbReference type="Pfam" id="PF08167">
    <property type="entry name" value="RIX1"/>
    <property type="match status" value="1"/>
</dbReference>
<name>A0A0B1P909_UNCNE</name>
<evidence type="ECO:0000256" key="5">
    <source>
        <dbReference type="SAM" id="MobiDB-lite"/>
    </source>
</evidence>
<dbReference type="SUPFAM" id="SSF48371">
    <property type="entry name" value="ARM repeat"/>
    <property type="match status" value="1"/>
</dbReference>
<feature type="region of interest" description="Disordered" evidence="5">
    <location>
        <begin position="679"/>
        <end position="731"/>
    </location>
</feature>
<keyword evidence="8" id="KW-1185">Reference proteome</keyword>
<evidence type="ECO:0000256" key="1">
    <source>
        <dbReference type="ARBA" id="ARBA00004123"/>
    </source>
</evidence>
<comment type="caution">
    <text evidence="7">The sequence shown here is derived from an EMBL/GenBank/DDBJ whole genome shotgun (WGS) entry which is preliminary data.</text>
</comment>
<dbReference type="EMBL" id="JNVN01001427">
    <property type="protein sequence ID" value="KHJ33441.1"/>
    <property type="molecule type" value="Genomic_DNA"/>
</dbReference>
<evidence type="ECO:0000259" key="6">
    <source>
        <dbReference type="Pfam" id="PF08167"/>
    </source>
</evidence>
<feature type="region of interest" description="Disordered" evidence="5">
    <location>
        <begin position="629"/>
        <end position="664"/>
    </location>
</feature>
<feature type="compositionally biased region" description="Basic and acidic residues" evidence="5">
    <location>
        <begin position="680"/>
        <end position="700"/>
    </location>
</feature>
<comment type="similarity">
    <text evidence="2">Belongs to the RIX1/PELP1 family.</text>
</comment>
<dbReference type="InterPro" id="IPR016024">
    <property type="entry name" value="ARM-type_fold"/>
</dbReference>
<proteinExistence type="inferred from homology"/>
<dbReference type="OMA" id="GGWEILR"/>
<comment type="subcellular location">
    <subcellularLocation>
        <location evidence="1">Nucleus</location>
    </subcellularLocation>
</comment>
<keyword evidence="4" id="KW-0539">Nucleus</keyword>
<reference evidence="7 8" key="1">
    <citation type="journal article" date="2014" name="BMC Genomics">
        <title>Adaptive genomic structural variation in the grape powdery mildew pathogen, Erysiphe necator.</title>
        <authorList>
            <person name="Jones L."/>
            <person name="Riaz S."/>
            <person name="Morales-Cruz A."/>
            <person name="Amrine K.C."/>
            <person name="McGuire B."/>
            <person name="Gubler W.D."/>
            <person name="Walker M.A."/>
            <person name="Cantu D."/>
        </authorList>
    </citation>
    <scope>NUCLEOTIDE SEQUENCE [LARGE SCALE GENOMIC DNA]</scope>
    <source>
        <strain evidence="8">c</strain>
    </source>
</reference>
<sequence>MSLPPDLRVLCDQISSVPVVELPSLLPSLSQKILYCKGLVTSSTSQSDTPGVSVLVHKLKTRLTTLLNGKQPEGRFVAIVLIKAFIDIGGWDALKTSGPWVRGLLSILGKPDPFISKELCIITLTKLYILIYNYPNLVREIATPTLPTYVTTCLNLISTVSSKRVSSVPSTLLKAILHSFCTLIPRYASIYRPFSSQIRLHIGPLLAPSSSKIPYIPQSLREAARKLIVTLHETVPKTSCSVEWRKAITDLVHNIHVTSDQVFRSVTENWESSVGYGSEPVNIKKGAQDGGISKCITPWTSIEAGTDILIGLLELLAMYFLVGTSGPVTVPIAVIKDMMDRILSVLPNSESNDGEIMIQLNPSVGRDEKDILCCRLPYIHSAVLRLWLVIADRIEENFMPFAQECFDQMVWVFPHGMHIPEFRLAIFELMTQVLLTSGKSFDKAQIDRASIIIKSCCDELNSDRKFTDYLVESGNRIMSNLDENKNLIADLLRKQNLNFSNPTKKKESDVFSSASRLLPLFLSHISQEHFNLSTRSMIDRTAILSKNREAMLASVLNPVKGNYDREIPSILPYLTQAYASDDIVEILLRPRMPQVSLGQVKLYNHVSDKDISMAEEMDFQHEVVQSYRSTSDAETFTPDPTTNSMFDIIPPTLDQENEPTDSDLKNEYQCAPIALASESSSHKVEIKKTSENTIKDDRNLETFPEESNSDDESVHLTMQLDTDSESDEDIG</sequence>
<feature type="compositionally biased region" description="Acidic residues" evidence="5">
    <location>
        <begin position="722"/>
        <end position="731"/>
    </location>
</feature>
<dbReference type="HOGENOM" id="CLU_016392_0_0_1"/>
<gene>
    <name evidence="7" type="ORF">EV44_g5761</name>
</gene>
<feature type="domain" description="Pre-rRNA-processing protein RIX1 N-terminal" evidence="6">
    <location>
        <begin position="6"/>
        <end position="211"/>
    </location>
</feature>
<feature type="compositionally biased region" description="Polar residues" evidence="5">
    <location>
        <begin position="629"/>
        <end position="645"/>
    </location>
</feature>
<dbReference type="GO" id="GO:0005634">
    <property type="term" value="C:nucleus"/>
    <property type="evidence" value="ECO:0007669"/>
    <property type="project" value="UniProtKB-SubCell"/>
</dbReference>
<dbReference type="InterPro" id="IPR012583">
    <property type="entry name" value="RIX1_N"/>
</dbReference>
<dbReference type="PANTHER" id="PTHR34105:SF1">
    <property type="entry name" value="PROLINE-, GLUTAMIC ACID- AND LEUCINE-RICH PROTEIN 1"/>
    <property type="match status" value="1"/>
</dbReference>
<dbReference type="Proteomes" id="UP000030854">
    <property type="component" value="Unassembled WGS sequence"/>
</dbReference>
<dbReference type="AlphaFoldDB" id="A0A0B1P909"/>
<evidence type="ECO:0000256" key="2">
    <source>
        <dbReference type="ARBA" id="ARBA00010511"/>
    </source>
</evidence>
<organism evidence="7 8">
    <name type="scientific">Uncinula necator</name>
    <name type="common">Grape powdery mildew</name>
    <dbReference type="NCBI Taxonomy" id="52586"/>
    <lineage>
        <taxon>Eukaryota</taxon>
        <taxon>Fungi</taxon>
        <taxon>Dikarya</taxon>
        <taxon>Ascomycota</taxon>
        <taxon>Pezizomycotina</taxon>
        <taxon>Leotiomycetes</taxon>
        <taxon>Erysiphales</taxon>
        <taxon>Erysiphaceae</taxon>
        <taxon>Erysiphe</taxon>
    </lineage>
</organism>
<accession>A0A0B1P909</accession>
<evidence type="ECO:0000313" key="8">
    <source>
        <dbReference type="Proteomes" id="UP000030854"/>
    </source>
</evidence>